<keyword evidence="2" id="KW-1185">Reference proteome</keyword>
<reference evidence="1" key="1">
    <citation type="submission" date="2021-02" db="EMBL/GenBank/DDBJ databases">
        <authorList>
            <consortium name="DOE Joint Genome Institute"/>
            <person name="Ahrendt S."/>
            <person name="Looney B.P."/>
            <person name="Miyauchi S."/>
            <person name="Morin E."/>
            <person name="Drula E."/>
            <person name="Courty P.E."/>
            <person name="Chicoki N."/>
            <person name="Fauchery L."/>
            <person name="Kohler A."/>
            <person name="Kuo A."/>
            <person name="Labutti K."/>
            <person name="Pangilinan J."/>
            <person name="Lipzen A."/>
            <person name="Riley R."/>
            <person name="Andreopoulos W."/>
            <person name="He G."/>
            <person name="Johnson J."/>
            <person name="Barry K.W."/>
            <person name="Grigoriev I.V."/>
            <person name="Nagy L."/>
            <person name="Hibbett D."/>
            <person name="Henrissat B."/>
            <person name="Matheny P.B."/>
            <person name="Labbe J."/>
            <person name="Martin F."/>
        </authorList>
    </citation>
    <scope>NUCLEOTIDE SEQUENCE</scope>
    <source>
        <strain evidence="1">FP105234-sp</strain>
    </source>
</reference>
<protein>
    <submittedName>
        <fullName evidence="1">Uncharacterized protein</fullName>
    </submittedName>
</protein>
<gene>
    <name evidence="1" type="ORF">FA95DRAFT_1612364</name>
</gene>
<dbReference type="Proteomes" id="UP000814033">
    <property type="component" value="Unassembled WGS sequence"/>
</dbReference>
<comment type="caution">
    <text evidence="1">The sequence shown here is derived from an EMBL/GenBank/DDBJ whole genome shotgun (WGS) entry which is preliminary data.</text>
</comment>
<reference evidence="1" key="2">
    <citation type="journal article" date="2022" name="New Phytol.">
        <title>Evolutionary transition to the ectomycorrhizal habit in the genomes of a hyperdiverse lineage of mushroom-forming fungi.</title>
        <authorList>
            <person name="Looney B."/>
            <person name="Miyauchi S."/>
            <person name="Morin E."/>
            <person name="Drula E."/>
            <person name="Courty P.E."/>
            <person name="Kohler A."/>
            <person name="Kuo A."/>
            <person name="LaButti K."/>
            <person name="Pangilinan J."/>
            <person name="Lipzen A."/>
            <person name="Riley R."/>
            <person name="Andreopoulos W."/>
            <person name="He G."/>
            <person name="Johnson J."/>
            <person name="Nolan M."/>
            <person name="Tritt A."/>
            <person name="Barry K.W."/>
            <person name="Grigoriev I.V."/>
            <person name="Nagy L.G."/>
            <person name="Hibbett D."/>
            <person name="Henrissat B."/>
            <person name="Matheny P.B."/>
            <person name="Labbe J."/>
            <person name="Martin F.M."/>
        </authorList>
    </citation>
    <scope>NUCLEOTIDE SEQUENCE</scope>
    <source>
        <strain evidence="1">FP105234-sp</strain>
    </source>
</reference>
<organism evidence="1 2">
    <name type="scientific">Auriscalpium vulgare</name>
    <dbReference type="NCBI Taxonomy" id="40419"/>
    <lineage>
        <taxon>Eukaryota</taxon>
        <taxon>Fungi</taxon>
        <taxon>Dikarya</taxon>
        <taxon>Basidiomycota</taxon>
        <taxon>Agaricomycotina</taxon>
        <taxon>Agaricomycetes</taxon>
        <taxon>Russulales</taxon>
        <taxon>Auriscalpiaceae</taxon>
        <taxon>Auriscalpium</taxon>
    </lineage>
</organism>
<proteinExistence type="predicted"/>
<evidence type="ECO:0000313" key="1">
    <source>
        <dbReference type="EMBL" id="KAI0039705.1"/>
    </source>
</evidence>
<accession>A0ACB8R7E8</accession>
<name>A0ACB8R7E8_9AGAM</name>
<dbReference type="EMBL" id="MU276272">
    <property type="protein sequence ID" value="KAI0039705.1"/>
    <property type="molecule type" value="Genomic_DNA"/>
</dbReference>
<sequence>MKDSPDITKLGEDNYVTWNSEKAAEERPARSSFGGEEDNPVVMWNRLEVFYVTKRPIGRFNTYDDLFSIRKEENETLSALTTRIEATALQLVCMAMIRALPSEFQSFCSALLLLDSLDVSSLREVFQNEEIGSNRRAEDEAKAS</sequence>
<evidence type="ECO:0000313" key="2">
    <source>
        <dbReference type="Proteomes" id="UP000814033"/>
    </source>
</evidence>